<proteinExistence type="predicted"/>
<accession>A0A9W4WGJ3</accession>
<name>A0A9W4WGJ3_9PEZI</name>
<organism evidence="2 3">
    <name type="scientific">Colletotrichum noveboracense</name>
    <dbReference type="NCBI Taxonomy" id="2664923"/>
    <lineage>
        <taxon>Eukaryota</taxon>
        <taxon>Fungi</taxon>
        <taxon>Dikarya</taxon>
        <taxon>Ascomycota</taxon>
        <taxon>Pezizomycotina</taxon>
        <taxon>Sordariomycetes</taxon>
        <taxon>Hypocreomycetidae</taxon>
        <taxon>Glomerellales</taxon>
        <taxon>Glomerellaceae</taxon>
        <taxon>Colletotrichum</taxon>
        <taxon>Colletotrichum gloeosporioides species complex</taxon>
    </lineage>
</organism>
<feature type="region of interest" description="Disordered" evidence="1">
    <location>
        <begin position="70"/>
        <end position="113"/>
    </location>
</feature>
<sequence>MAPNHALVRKAGGVQDTNNTWFEDLTRAIQLIFGGWVTIYAGIYKDKLEEKTLTIGKIARDLRKESERRDLLGLQEKGPRLTRGLEATPSNEDGDTRTRNQPTGRKRKRAFSPGSPDVVCKACEGAHGLENCYYVSPKKAPAYFKGRELIHDAADHRVRNDASLKDEISRIKIVKPVEEMD</sequence>
<evidence type="ECO:0000256" key="1">
    <source>
        <dbReference type="SAM" id="MobiDB-lite"/>
    </source>
</evidence>
<evidence type="ECO:0000313" key="3">
    <source>
        <dbReference type="Proteomes" id="UP001152533"/>
    </source>
</evidence>
<dbReference type="Proteomes" id="UP001152533">
    <property type="component" value="Unassembled WGS sequence"/>
</dbReference>
<dbReference type="EMBL" id="CAMGZC010002913">
    <property type="protein sequence ID" value="CAI0655392.1"/>
    <property type="molecule type" value="Genomic_DNA"/>
</dbReference>
<dbReference type="AlphaFoldDB" id="A0A9W4WGJ3"/>
<comment type="caution">
    <text evidence="2">The sequence shown here is derived from an EMBL/GenBank/DDBJ whole genome shotgun (WGS) entry which is preliminary data.</text>
</comment>
<keyword evidence="3" id="KW-1185">Reference proteome</keyword>
<evidence type="ECO:0000313" key="2">
    <source>
        <dbReference type="EMBL" id="CAI0655392.1"/>
    </source>
</evidence>
<gene>
    <name evidence="2" type="ORF">CGXH109_LOCUS148659</name>
</gene>
<protein>
    <submittedName>
        <fullName evidence="2">Uncharacterized protein</fullName>
    </submittedName>
</protein>
<reference evidence="2" key="1">
    <citation type="submission" date="2022-08" db="EMBL/GenBank/DDBJ databases">
        <authorList>
            <person name="Giroux E."/>
            <person name="Giroux E."/>
        </authorList>
    </citation>
    <scope>NUCLEOTIDE SEQUENCE</scope>
    <source>
        <strain evidence="2">H1091258</strain>
    </source>
</reference>